<keyword evidence="5" id="KW-0963">Cytoplasm</keyword>
<dbReference type="PIRSF" id="PIRSF000350">
    <property type="entry name" value="Mercury_reductase_MerA"/>
    <property type="match status" value="1"/>
</dbReference>
<dbReference type="Pfam" id="PF07992">
    <property type="entry name" value="Pyr_redox_2"/>
    <property type="match status" value="1"/>
</dbReference>
<dbReference type="Pfam" id="PF02852">
    <property type="entry name" value="Pyr_redox_dim"/>
    <property type="match status" value="1"/>
</dbReference>
<dbReference type="Gene3D" id="3.30.390.30">
    <property type="match status" value="1"/>
</dbReference>
<evidence type="ECO:0000259" key="13">
    <source>
        <dbReference type="Pfam" id="PF07992"/>
    </source>
</evidence>
<evidence type="ECO:0000256" key="9">
    <source>
        <dbReference type="ARBA" id="ARBA00023027"/>
    </source>
</evidence>
<evidence type="ECO:0000256" key="4">
    <source>
        <dbReference type="ARBA" id="ARBA00016961"/>
    </source>
</evidence>
<keyword evidence="8 14" id="KW-0560">Oxidoreductase</keyword>
<gene>
    <name evidence="14" type="ORF">MNBD_GAMMA07-76</name>
</gene>
<dbReference type="PANTHER" id="PTHR22912:SF224">
    <property type="entry name" value="DIHYDROLIPOYL DEHYDROGENASE"/>
    <property type="match status" value="1"/>
</dbReference>
<evidence type="ECO:0000256" key="2">
    <source>
        <dbReference type="ARBA" id="ARBA00004496"/>
    </source>
</evidence>
<dbReference type="InterPro" id="IPR050151">
    <property type="entry name" value="Class-I_Pyr_Nuc-Dis_Oxidored"/>
</dbReference>
<dbReference type="InterPro" id="IPR036188">
    <property type="entry name" value="FAD/NAD-bd_sf"/>
</dbReference>
<dbReference type="PROSITE" id="PS00076">
    <property type="entry name" value="PYRIDINE_REDOX_1"/>
    <property type="match status" value="1"/>
</dbReference>
<keyword evidence="6" id="KW-0285">Flavoprotein</keyword>
<evidence type="ECO:0000256" key="10">
    <source>
        <dbReference type="ARBA" id="ARBA00023157"/>
    </source>
</evidence>
<dbReference type="NCBIfam" id="TIGR01350">
    <property type="entry name" value="lipoamide_DH"/>
    <property type="match status" value="1"/>
</dbReference>
<dbReference type="InterPro" id="IPR012999">
    <property type="entry name" value="Pyr_OxRdtase_I_AS"/>
</dbReference>
<evidence type="ECO:0000256" key="1">
    <source>
        <dbReference type="ARBA" id="ARBA00001974"/>
    </source>
</evidence>
<keyword evidence="10" id="KW-1015">Disulfide bond</keyword>
<protein>
    <recommendedName>
        <fullName evidence="4">Dihydrolipoyl dehydrogenase</fullName>
    </recommendedName>
</protein>
<comment type="cofactor">
    <cofactor evidence="1">
        <name>FAD</name>
        <dbReference type="ChEBI" id="CHEBI:57692"/>
    </cofactor>
</comment>
<sequence>MSDKKNETFDVIVIGAGPAGYVAAIRCAQLGLNTACIDNWINENGQASLGGTCLNVGCIPSKALLQSSELYEQTQHNLSSYGIEVGKVELNLNTMMARKDKVVAELTQGIAGLLKANKIKVIQGTAKLMSNKQIAVEYKQKQNRYCAESIIIASGSSSVEIAAAPLTDNLIVDSSGALSFDEVPKKLGIIGAGVIGLELGSVWRRLGAQVVMIEAQDEFLSMVDKQIAQDAHKEYKKQGLDIRLSARLMSTKISAVEKQSCVEVTYQDENGEQHEIFDKLIVAVGRRPNIERLFDEEAELILDERSYIHVNEQCETSQPGVYAIGDVVRGPMLAHKGSEEGVMVAELIASNTEIMANKTERLGSGINYDLIPSVIYTHPEIAWVGKTEQQLNAAGIAFNAGVFPFMASGRAKAQGDTRGMVKILAHQDTDRILGVHIIGNHASELIAQAVIAMELSASAEDIALTIFAHPSLSEALHEAALAVDKRAIHIVQK</sequence>
<evidence type="ECO:0000256" key="5">
    <source>
        <dbReference type="ARBA" id="ARBA00022490"/>
    </source>
</evidence>
<dbReference type="FunFam" id="3.30.390.30:FF:000001">
    <property type="entry name" value="Dihydrolipoyl dehydrogenase"/>
    <property type="match status" value="1"/>
</dbReference>
<dbReference type="PRINTS" id="PR00368">
    <property type="entry name" value="FADPNR"/>
</dbReference>
<dbReference type="SUPFAM" id="SSF51905">
    <property type="entry name" value="FAD/NAD(P)-binding domain"/>
    <property type="match status" value="1"/>
</dbReference>
<dbReference type="GO" id="GO:0004148">
    <property type="term" value="F:dihydrolipoyl dehydrogenase (NADH) activity"/>
    <property type="evidence" value="ECO:0007669"/>
    <property type="project" value="InterPro"/>
</dbReference>
<dbReference type="GO" id="GO:0006103">
    <property type="term" value="P:2-oxoglutarate metabolic process"/>
    <property type="evidence" value="ECO:0007669"/>
    <property type="project" value="TreeGrafter"/>
</dbReference>
<evidence type="ECO:0000256" key="6">
    <source>
        <dbReference type="ARBA" id="ARBA00022630"/>
    </source>
</evidence>
<dbReference type="SUPFAM" id="SSF55424">
    <property type="entry name" value="FAD/NAD-linked reductases, dimerisation (C-terminal) domain"/>
    <property type="match status" value="1"/>
</dbReference>
<evidence type="ECO:0000313" key="14">
    <source>
        <dbReference type="EMBL" id="VAW55175.1"/>
    </source>
</evidence>
<dbReference type="InterPro" id="IPR001100">
    <property type="entry name" value="Pyr_nuc-diS_OxRdtase"/>
</dbReference>
<comment type="similarity">
    <text evidence="3">Belongs to the class-I pyridine nucleotide-disulfide oxidoreductase family.</text>
</comment>
<dbReference type="InterPro" id="IPR016156">
    <property type="entry name" value="FAD/NAD-linked_Rdtase_dimer_sf"/>
</dbReference>
<dbReference type="Gene3D" id="3.50.50.60">
    <property type="entry name" value="FAD/NAD(P)-binding domain"/>
    <property type="match status" value="2"/>
</dbReference>
<evidence type="ECO:0000256" key="7">
    <source>
        <dbReference type="ARBA" id="ARBA00022827"/>
    </source>
</evidence>
<name>A0A3B0WH54_9ZZZZ</name>
<dbReference type="GO" id="GO:0050660">
    <property type="term" value="F:flavin adenine dinucleotide binding"/>
    <property type="evidence" value="ECO:0007669"/>
    <property type="project" value="InterPro"/>
</dbReference>
<keyword evidence="11" id="KW-0676">Redox-active center</keyword>
<keyword evidence="9" id="KW-0520">NAD</keyword>
<evidence type="ECO:0000259" key="12">
    <source>
        <dbReference type="Pfam" id="PF02852"/>
    </source>
</evidence>
<keyword evidence="7" id="KW-0274">FAD</keyword>
<dbReference type="PRINTS" id="PR00411">
    <property type="entry name" value="PNDRDTASEI"/>
</dbReference>
<evidence type="ECO:0000256" key="11">
    <source>
        <dbReference type="ARBA" id="ARBA00023284"/>
    </source>
</evidence>
<evidence type="ECO:0000256" key="8">
    <source>
        <dbReference type="ARBA" id="ARBA00023002"/>
    </source>
</evidence>
<feature type="domain" description="FAD/NAD(P)-binding" evidence="13">
    <location>
        <begin position="9"/>
        <end position="341"/>
    </location>
</feature>
<evidence type="ECO:0000256" key="3">
    <source>
        <dbReference type="ARBA" id="ARBA00007532"/>
    </source>
</evidence>
<dbReference type="GO" id="GO:0005737">
    <property type="term" value="C:cytoplasm"/>
    <property type="evidence" value="ECO:0007669"/>
    <property type="project" value="UniProtKB-SubCell"/>
</dbReference>
<accession>A0A3B0WH54</accession>
<feature type="domain" description="Pyridine nucleotide-disulphide oxidoreductase dimerisation" evidence="12">
    <location>
        <begin position="371"/>
        <end position="480"/>
    </location>
</feature>
<comment type="subcellular location">
    <subcellularLocation>
        <location evidence="2">Cytoplasm</location>
    </subcellularLocation>
</comment>
<dbReference type="InterPro" id="IPR023753">
    <property type="entry name" value="FAD/NAD-binding_dom"/>
</dbReference>
<dbReference type="InterPro" id="IPR006258">
    <property type="entry name" value="Lipoamide_DH"/>
</dbReference>
<dbReference type="PANTHER" id="PTHR22912">
    <property type="entry name" value="DISULFIDE OXIDOREDUCTASE"/>
    <property type="match status" value="1"/>
</dbReference>
<dbReference type="InterPro" id="IPR004099">
    <property type="entry name" value="Pyr_nucl-diS_OxRdtase_dimer"/>
</dbReference>
<organism evidence="14">
    <name type="scientific">hydrothermal vent metagenome</name>
    <dbReference type="NCBI Taxonomy" id="652676"/>
    <lineage>
        <taxon>unclassified sequences</taxon>
        <taxon>metagenomes</taxon>
        <taxon>ecological metagenomes</taxon>
    </lineage>
</organism>
<proteinExistence type="inferred from homology"/>
<dbReference type="EMBL" id="UOFF01000083">
    <property type="protein sequence ID" value="VAW55175.1"/>
    <property type="molecule type" value="Genomic_DNA"/>
</dbReference>
<dbReference type="AlphaFoldDB" id="A0A3B0WH54"/>
<reference evidence="14" key="1">
    <citation type="submission" date="2018-06" db="EMBL/GenBank/DDBJ databases">
        <authorList>
            <person name="Zhirakovskaya E."/>
        </authorList>
    </citation>
    <scope>NUCLEOTIDE SEQUENCE</scope>
</reference>